<evidence type="ECO:0000256" key="1">
    <source>
        <dbReference type="SAM" id="MobiDB-lite"/>
    </source>
</evidence>
<dbReference type="RefSeq" id="WP_078197634.1">
    <property type="nucleotide sequence ID" value="NZ_CP017757.2"/>
</dbReference>
<sequence>MTRILTLIAAAAGAAFAAYTPGVQAKLPPPTEAQQAKAAETKARAAWSDKVAAYQLCRAQDKTAARYYAERKAQGKEVREPAQTAPCADPGPFVAPAAAATPAPAVAGTAGDARPPAAGAVQSPAKAP</sequence>
<feature type="signal peptide" evidence="2">
    <location>
        <begin position="1"/>
        <end position="17"/>
    </location>
</feature>
<gene>
    <name evidence="3" type="ORF">BJN34_15695</name>
</gene>
<dbReference type="Proteomes" id="UP000189627">
    <property type="component" value="Chromosome 1"/>
</dbReference>
<protein>
    <submittedName>
        <fullName evidence="3">Uncharacterized protein</fullName>
    </submittedName>
</protein>
<dbReference type="OrthoDB" id="8929716at2"/>
<keyword evidence="2" id="KW-0732">Signal</keyword>
<feature type="region of interest" description="Disordered" evidence="1">
    <location>
        <begin position="71"/>
        <end position="128"/>
    </location>
</feature>
<feature type="compositionally biased region" description="Low complexity" evidence="1">
    <location>
        <begin position="88"/>
        <end position="113"/>
    </location>
</feature>
<proteinExistence type="predicted"/>
<name>A0A1U9URK1_CUPNE</name>
<organism evidence="3 4">
    <name type="scientific">Cupriavidus necator</name>
    <name type="common">Alcaligenes eutrophus</name>
    <name type="synonym">Ralstonia eutropha</name>
    <dbReference type="NCBI Taxonomy" id="106590"/>
    <lineage>
        <taxon>Bacteria</taxon>
        <taxon>Pseudomonadati</taxon>
        <taxon>Pseudomonadota</taxon>
        <taxon>Betaproteobacteria</taxon>
        <taxon>Burkholderiales</taxon>
        <taxon>Burkholderiaceae</taxon>
        <taxon>Cupriavidus</taxon>
    </lineage>
</organism>
<evidence type="ECO:0000256" key="2">
    <source>
        <dbReference type="SAM" id="SignalP"/>
    </source>
</evidence>
<accession>A0A1U9URK1</accession>
<evidence type="ECO:0000313" key="4">
    <source>
        <dbReference type="Proteomes" id="UP000189627"/>
    </source>
</evidence>
<feature type="compositionally biased region" description="Basic and acidic residues" evidence="1">
    <location>
        <begin position="71"/>
        <end position="80"/>
    </location>
</feature>
<feature type="chain" id="PRO_5012211482" evidence="2">
    <location>
        <begin position="18"/>
        <end position="128"/>
    </location>
</feature>
<dbReference type="KEGG" id="cuh:BJN34_15695"/>
<dbReference type="AlphaFoldDB" id="A0A1U9URK1"/>
<reference evidence="4" key="1">
    <citation type="submission" date="2017-02" db="EMBL/GenBank/DDBJ databases">
        <title>Complete genome sequence of Cupriavidus necator strain NH9, a 3-chlorobenzoate degrader.</title>
        <authorList>
            <person name="Moriuchi R."/>
            <person name="Dohra H."/>
            <person name="Ogawa N."/>
        </authorList>
    </citation>
    <scope>NUCLEOTIDE SEQUENCE [LARGE SCALE GENOMIC DNA]</scope>
    <source>
        <strain evidence="4">NH9</strain>
    </source>
</reference>
<evidence type="ECO:0000313" key="3">
    <source>
        <dbReference type="EMBL" id="AQV95322.1"/>
    </source>
</evidence>
<dbReference type="EMBL" id="CP017757">
    <property type="protein sequence ID" value="AQV95322.1"/>
    <property type="molecule type" value="Genomic_DNA"/>
</dbReference>